<evidence type="ECO:0000256" key="4">
    <source>
        <dbReference type="ARBA" id="ARBA00022692"/>
    </source>
</evidence>
<feature type="transmembrane region" description="Helical" evidence="7">
    <location>
        <begin position="247"/>
        <end position="271"/>
    </location>
</feature>
<dbReference type="InterPro" id="IPR048753">
    <property type="entry name" value="CCC_C_1st_subdom"/>
</dbReference>
<feature type="transmembrane region" description="Helical" evidence="7">
    <location>
        <begin position="362"/>
        <end position="383"/>
    </location>
</feature>
<feature type="domain" description="Prokaryotic cation-chloride cotransporter second C-terminal subdomain" evidence="9">
    <location>
        <begin position="612"/>
        <end position="747"/>
    </location>
</feature>
<dbReference type="Pfam" id="PF21555">
    <property type="entry name" value="CCC_C_1st_pro"/>
    <property type="match status" value="1"/>
</dbReference>
<gene>
    <name evidence="11" type="ORF">FK220_005770</name>
</gene>
<evidence type="ECO:0000256" key="2">
    <source>
        <dbReference type="ARBA" id="ARBA00010593"/>
    </source>
</evidence>
<dbReference type="InterPro" id="IPR004841">
    <property type="entry name" value="AA-permease/SLC12A_dom"/>
</dbReference>
<protein>
    <submittedName>
        <fullName evidence="11">Na-K-Cl cotransporter</fullName>
    </submittedName>
</protein>
<reference evidence="11" key="2">
    <citation type="submission" date="2020-03" db="EMBL/GenBank/DDBJ databases">
        <title>Flavobacteriaceae bacterium strain TP-CH-4, a member of the family Flavobacteriaceae isolated from a deep-sea seamount.</title>
        <authorList>
            <person name="Zhang D.-C."/>
        </authorList>
    </citation>
    <scope>NUCLEOTIDE SEQUENCE</scope>
    <source>
        <strain evidence="11">TP-CH-4</strain>
    </source>
</reference>
<dbReference type="GO" id="GO:0016020">
    <property type="term" value="C:membrane"/>
    <property type="evidence" value="ECO:0007669"/>
    <property type="project" value="UniProtKB-SubCell"/>
</dbReference>
<dbReference type="Proteomes" id="UP000707206">
    <property type="component" value="Unassembled WGS sequence"/>
</dbReference>
<feature type="domain" description="Amino acid permease/ SLC12A" evidence="8">
    <location>
        <begin position="23"/>
        <end position="437"/>
    </location>
</feature>
<keyword evidence="6 7" id="KW-0472">Membrane</keyword>
<feature type="transmembrane region" description="Helical" evidence="7">
    <location>
        <begin position="423"/>
        <end position="442"/>
    </location>
</feature>
<comment type="caution">
    <text evidence="11">The sequence shown here is derived from an EMBL/GenBank/DDBJ whole genome shotgun (WGS) entry which is preliminary data.</text>
</comment>
<dbReference type="AlphaFoldDB" id="A0A967ARU8"/>
<dbReference type="Gene3D" id="1.20.1740.10">
    <property type="entry name" value="Amino acid/polyamine transporter I"/>
    <property type="match status" value="1"/>
</dbReference>
<accession>A0A967ARU8</accession>
<evidence type="ECO:0000256" key="6">
    <source>
        <dbReference type="ARBA" id="ARBA00023136"/>
    </source>
</evidence>
<feature type="transmembrane region" description="Helical" evidence="7">
    <location>
        <begin position="50"/>
        <end position="71"/>
    </location>
</feature>
<comment type="subcellular location">
    <subcellularLocation>
        <location evidence="1">Membrane</location>
        <topology evidence="1">Multi-pass membrane protein</topology>
    </subcellularLocation>
</comment>
<dbReference type="InterPro" id="IPR004842">
    <property type="entry name" value="SLC12A_fam"/>
</dbReference>
<evidence type="ECO:0000256" key="5">
    <source>
        <dbReference type="ARBA" id="ARBA00022989"/>
    </source>
</evidence>
<dbReference type="EMBL" id="VIKU02000001">
    <property type="protein sequence ID" value="NHF58837.1"/>
    <property type="molecule type" value="Genomic_DNA"/>
</dbReference>
<evidence type="ECO:0000256" key="7">
    <source>
        <dbReference type="SAM" id="Phobius"/>
    </source>
</evidence>
<feature type="transmembrane region" description="Helical" evidence="7">
    <location>
        <begin position="92"/>
        <end position="118"/>
    </location>
</feature>
<feature type="domain" description="Prokaryotic cation-chloride cotransporter first C-terminal subdomain" evidence="10">
    <location>
        <begin position="482"/>
        <end position="605"/>
    </location>
</feature>
<dbReference type="RefSeq" id="WP_152573303.1">
    <property type="nucleotide sequence ID" value="NZ_VIKU02000001.1"/>
</dbReference>
<keyword evidence="4 7" id="KW-0812">Transmembrane</keyword>
<evidence type="ECO:0000259" key="8">
    <source>
        <dbReference type="Pfam" id="PF00324"/>
    </source>
</evidence>
<keyword evidence="3" id="KW-0813">Transport</keyword>
<evidence type="ECO:0000313" key="12">
    <source>
        <dbReference type="Proteomes" id="UP000707206"/>
    </source>
</evidence>
<evidence type="ECO:0000256" key="1">
    <source>
        <dbReference type="ARBA" id="ARBA00004141"/>
    </source>
</evidence>
<comment type="similarity">
    <text evidence="2">Belongs to the SLC12A transporter family.</text>
</comment>
<name>A0A967ARU8_9FLAO</name>
<feature type="transmembrane region" description="Helical" evidence="7">
    <location>
        <begin position="130"/>
        <end position="150"/>
    </location>
</feature>
<feature type="transmembrane region" description="Helical" evidence="7">
    <location>
        <begin position="16"/>
        <end position="38"/>
    </location>
</feature>
<dbReference type="PANTHER" id="PTHR11827">
    <property type="entry name" value="SOLUTE CARRIER FAMILY 12, CATION COTRANSPORTERS"/>
    <property type="match status" value="1"/>
</dbReference>
<dbReference type="GO" id="GO:0015377">
    <property type="term" value="F:chloride:monoatomic cation symporter activity"/>
    <property type="evidence" value="ECO:0007669"/>
    <property type="project" value="InterPro"/>
</dbReference>
<proteinExistence type="inferred from homology"/>
<dbReference type="Pfam" id="PF21554">
    <property type="entry name" value="CCC_C_2nd_pro"/>
    <property type="match status" value="1"/>
</dbReference>
<dbReference type="FunFam" id="1.20.1740.10:FF:000013">
    <property type="entry name" value="Solute carrier family 12 member"/>
    <property type="match status" value="1"/>
</dbReference>
<evidence type="ECO:0000313" key="11">
    <source>
        <dbReference type="EMBL" id="NHF58837.1"/>
    </source>
</evidence>
<organism evidence="11 12">
    <name type="scientific">Pelagihabitans pacificus</name>
    <dbReference type="NCBI Taxonomy" id="2696054"/>
    <lineage>
        <taxon>Bacteria</taxon>
        <taxon>Pseudomonadati</taxon>
        <taxon>Bacteroidota</taxon>
        <taxon>Flavobacteriia</taxon>
        <taxon>Flavobacteriales</taxon>
        <taxon>Flavobacteriaceae</taxon>
        <taxon>Pelagihabitans</taxon>
    </lineage>
</organism>
<evidence type="ECO:0000256" key="3">
    <source>
        <dbReference type="ARBA" id="ARBA00022448"/>
    </source>
</evidence>
<dbReference type="InterPro" id="IPR048752">
    <property type="entry name" value="CCC_C_2nd_subdom"/>
</dbReference>
<dbReference type="PANTHER" id="PTHR11827:SF72">
    <property type="entry name" value="GH08340P"/>
    <property type="match status" value="1"/>
</dbReference>
<feature type="transmembrane region" description="Helical" evidence="7">
    <location>
        <begin position="211"/>
        <end position="235"/>
    </location>
</feature>
<evidence type="ECO:0000259" key="9">
    <source>
        <dbReference type="Pfam" id="PF21554"/>
    </source>
</evidence>
<feature type="transmembrane region" description="Helical" evidence="7">
    <location>
        <begin position="395"/>
        <end position="417"/>
    </location>
</feature>
<keyword evidence="12" id="KW-1185">Reference proteome</keyword>
<keyword evidence="5 7" id="KW-1133">Transmembrane helix</keyword>
<feature type="transmembrane region" description="Helical" evidence="7">
    <location>
        <begin position="157"/>
        <end position="177"/>
    </location>
</feature>
<evidence type="ECO:0000259" key="10">
    <source>
        <dbReference type="Pfam" id="PF21555"/>
    </source>
</evidence>
<sequence>MPILSKKSSKKDKVKYFGTFQGVFTPTVLTILGVIMYIRHPWVVGNAGVVGAMVIVAISVAITLFTSLSMASMTTNIRIESGGAFSIISQSLGLEIGGSIGIPLYLAQACVVAMYIFGFREGWLWIFPDHNPLIIDILTFGVIALIAGISTDVAFKIQYVIMAIIAGSIVSIVAGAFQSPLDLEQLNWFGSYEGEPIIDASSGAIMGFKPATFWTVFAVFFPAVTGIMAGVNMSGELSNPRKSIPQGTLIAVVLTGIIYLLLILVASVIASPYELVSDYYIFIDKAFWKPIVVAGLLGATFSSALSSMVGAPRILLALGQKNILPKSTFFSKVSATGEPRNAIYFSMVIVIISLLFRNLNAIAPLITMFFLITYAMINVVVLIEQSLGLPSFRPMLKVPIIIPLIGTAGCLLVMFIINSTISLISLAIVVAFYAVLINKVLIQTKGDVRSGLFTAIANWATKISSELSPTKEARAWQPELLVPIESAKEVKGAYRLIYALTYPKGSVKVLGMMLGGEEERLRLYLPKLMDSFRKANISSSYTLVDGEDFGKTVSISMQALETAFFKPNTIFLKLDENKHGLQEKYMPIILETKKRNWGLVLLATFEGVGFGIEKTINVWLDIVPENWESTLNIGNNDLAILTALIIRKNWDAKINIIKTRREESPLSEKEIFAQLEQIKVLARMPQDTQIRIVMRTPDMWGQAPLADLNILELPNKEGLDLRRLQEIPNKLRTACLFTLDSNVENALI</sequence>
<dbReference type="Pfam" id="PF00324">
    <property type="entry name" value="AA_permease"/>
    <property type="match status" value="1"/>
</dbReference>
<reference evidence="11" key="1">
    <citation type="submission" date="2019-07" db="EMBL/GenBank/DDBJ databases">
        <authorList>
            <person name="De-Chao Zhang Q."/>
        </authorList>
    </citation>
    <scope>NUCLEOTIDE SEQUENCE</scope>
    <source>
        <strain evidence="11">TP-CH-4</strain>
    </source>
</reference>
<feature type="transmembrane region" description="Helical" evidence="7">
    <location>
        <begin position="291"/>
        <end position="318"/>
    </location>
</feature>